<evidence type="ECO:0000256" key="5">
    <source>
        <dbReference type="ARBA" id="ARBA00022842"/>
    </source>
</evidence>
<dbReference type="InterPro" id="IPR005494">
    <property type="entry name" value="GSPS_pre-ATP-grasp-like_dom"/>
</dbReference>
<evidence type="ECO:0000313" key="8">
    <source>
        <dbReference type="Proteomes" id="UP000289555"/>
    </source>
</evidence>
<keyword evidence="5" id="KW-0460">Magnesium</keyword>
<dbReference type="SUPFAM" id="SSF56059">
    <property type="entry name" value="Glutathione synthetase ATP-binding domain-like"/>
    <property type="match status" value="1"/>
</dbReference>
<keyword evidence="8" id="KW-1185">Reference proteome</keyword>
<sequence length="106" mass="12298">MESPGPRAGLSFSYHRRGALLEEDAYYQFTLEQVERDIEAPTETVHEMCMELVDKVCHSNALMQRLALPEHMWDSIHNSWKSGQPHLYGRMDFCLFRRWPGKTAGA</sequence>
<keyword evidence="4" id="KW-0067">ATP-binding</keyword>
<name>A0ABN5X9P7_9GAMM</name>
<dbReference type="Pfam" id="PF03738">
    <property type="entry name" value="GSP_synth"/>
    <property type="match status" value="1"/>
</dbReference>
<evidence type="ECO:0000313" key="7">
    <source>
        <dbReference type="EMBL" id="BBI53645.1"/>
    </source>
</evidence>
<evidence type="ECO:0000256" key="2">
    <source>
        <dbReference type="ARBA" id="ARBA00022723"/>
    </source>
</evidence>
<gene>
    <name evidence="7" type="ORF">HORIV_60660</name>
</gene>
<keyword evidence="1" id="KW-0436">Ligase</keyword>
<reference evidence="8" key="1">
    <citation type="journal article" date="2019" name="Microbiol. Resour. Announc.">
        <title>Complete Genome Sequence of Halomonas olivaria, a Moderately Halophilic Bacterium Isolated from Olive Processing Effluents, Obtained by Nanopore Sequencing.</title>
        <authorList>
            <person name="Nagata S."/>
            <person name="Ii K.M."/>
            <person name="Tsukimi T."/>
            <person name="Miura M.C."/>
            <person name="Galipon J."/>
            <person name="Arakawa K."/>
        </authorList>
    </citation>
    <scope>NUCLEOTIDE SEQUENCE [LARGE SCALE GENOMIC DNA]</scope>
    <source>
        <strain evidence="8">TYRC17</strain>
    </source>
</reference>
<evidence type="ECO:0000256" key="3">
    <source>
        <dbReference type="ARBA" id="ARBA00022741"/>
    </source>
</evidence>
<proteinExistence type="predicted"/>
<protein>
    <recommendedName>
        <fullName evidence="6">Glutathionylspermidine synthase pre-ATP-grasp-like domain-containing protein</fullName>
    </recommendedName>
</protein>
<evidence type="ECO:0000256" key="1">
    <source>
        <dbReference type="ARBA" id="ARBA00022598"/>
    </source>
</evidence>
<evidence type="ECO:0000256" key="4">
    <source>
        <dbReference type="ARBA" id="ARBA00022840"/>
    </source>
</evidence>
<keyword evidence="2" id="KW-0479">Metal-binding</keyword>
<dbReference type="EMBL" id="AP019416">
    <property type="protein sequence ID" value="BBI53645.1"/>
    <property type="molecule type" value="Genomic_DNA"/>
</dbReference>
<evidence type="ECO:0000259" key="6">
    <source>
        <dbReference type="Pfam" id="PF03738"/>
    </source>
</evidence>
<keyword evidence="3" id="KW-0547">Nucleotide-binding</keyword>
<feature type="domain" description="Glutathionylspermidine synthase pre-ATP-grasp-like" evidence="6">
    <location>
        <begin position="9"/>
        <end position="94"/>
    </location>
</feature>
<dbReference type="Proteomes" id="UP000289555">
    <property type="component" value="Chromosome"/>
</dbReference>
<accession>A0ABN5X9P7</accession>
<organism evidence="7 8">
    <name type="scientific">Vreelandella olivaria</name>
    <dbReference type="NCBI Taxonomy" id="390919"/>
    <lineage>
        <taxon>Bacteria</taxon>
        <taxon>Pseudomonadati</taxon>
        <taxon>Pseudomonadota</taxon>
        <taxon>Gammaproteobacteria</taxon>
        <taxon>Oceanospirillales</taxon>
        <taxon>Halomonadaceae</taxon>
        <taxon>Vreelandella</taxon>
    </lineage>
</organism>